<dbReference type="GO" id="GO:0016740">
    <property type="term" value="F:transferase activity"/>
    <property type="evidence" value="ECO:0007669"/>
    <property type="project" value="UniProtKB-KW"/>
</dbReference>
<dbReference type="PANTHER" id="PTHR38134">
    <property type="entry name" value="SLR1395 PROTEIN"/>
    <property type="match status" value="1"/>
</dbReference>
<reference evidence="2 3" key="1">
    <citation type="submission" date="2016-10" db="EMBL/GenBank/DDBJ databases">
        <authorList>
            <person name="de Groot N.N."/>
        </authorList>
    </citation>
    <scope>NUCLEOTIDE SEQUENCE [LARGE SCALE GENOMIC DNA]</scope>
    <source>
        <strain evidence="2 3">HL3</strain>
    </source>
</reference>
<dbReference type="InterPro" id="IPR053205">
    <property type="entry name" value="GHMP_kinase_L-arabinokinase"/>
</dbReference>
<dbReference type="SUPFAM" id="SSF53756">
    <property type="entry name" value="UDP-Glycosyltransferase/glycogen phosphorylase"/>
    <property type="match status" value="1"/>
</dbReference>
<feature type="region of interest" description="Disordered" evidence="1">
    <location>
        <begin position="359"/>
        <end position="387"/>
    </location>
</feature>
<evidence type="ECO:0000256" key="1">
    <source>
        <dbReference type="SAM" id="MobiDB-lite"/>
    </source>
</evidence>
<dbReference type="STRING" id="1123397.SAMN05660831_00271"/>
<sequence length="387" mass="40925">MTQSPHLLAAVSAHGLGHLAQIASVINALRRHRPEVAVTVRSGHPREVVADWLEGPFAHQPVSDDFGLVMHDAVTVDAEASLARYRALHADWEAQVEAVAADLAAAAPDLVLADIPYLTLAAAHRLGLPSVAMCSLNWRDILAPLAPEDSDMRAILATMEAAYNGARAFLQPAPAMPMPSITNGLAIGPVGRVGRGRSAELRQWLGAEDGEPVVLVAMGGIQPSPLPVAPDCGRPIHWLRPPRAGEAPAPRQHDPATLGWPFPDLLASVDAVVTKPGYGTFVEAAAAGCPVVTLDRAGWAEAPALLAFLRERGGGEVVPADAGPAAICRALDAVLERDRPEPQALTGNEEAAEQLWMELRRGSREGEGGQVSSVGEPERMDQEHYSN</sequence>
<dbReference type="AlphaFoldDB" id="A0A1I1NH77"/>
<dbReference type="Proteomes" id="UP000198611">
    <property type="component" value="Unassembled WGS sequence"/>
</dbReference>
<feature type="compositionally biased region" description="Basic and acidic residues" evidence="1">
    <location>
        <begin position="376"/>
        <end position="387"/>
    </location>
</feature>
<accession>A0A1I1NH77</accession>
<gene>
    <name evidence="2" type="ORF">SAMN05660831_00271</name>
</gene>
<protein>
    <submittedName>
        <fullName evidence="2">UDP:flavonoid glycosyltransferase YjiC, YdhE family</fullName>
    </submittedName>
</protein>
<dbReference type="PANTHER" id="PTHR38134:SF2">
    <property type="entry name" value="GALACTOKINASE"/>
    <property type="match status" value="1"/>
</dbReference>
<keyword evidence="3" id="KW-1185">Reference proteome</keyword>
<proteinExistence type="predicted"/>
<dbReference type="EMBL" id="FOMJ01000001">
    <property type="protein sequence ID" value="SFC96786.1"/>
    <property type="molecule type" value="Genomic_DNA"/>
</dbReference>
<dbReference type="Gene3D" id="3.40.50.2000">
    <property type="entry name" value="Glycogen Phosphorylase B"/>
    <property type="match status" value="2"/>
</dbReference>
<evidence type="ECO:0000313" key="2">
    <source>
        <dbReference type="EMBL" id="SFC96786.1"/>
    </source>
</evidence>
<organism evidence="2 3">
    <name type="scientific">Thiohalospira halophila DSM 15071</name>
    <dbReference type="NCBI Taxonomy" id="1123397"/>
    <lineage>
        <taxon>Bacteria</taxon>
        <taxon>Pseudomonadati</taxon>
        <taxon>Pseudomonadota</taxon>
        <taxon>Gammaproteobacteria</taxon>
        <taxon>Thiohalospirales</taxon>
        <taxon>Thiohalospiraceae</taxon>
        <taxon>Thiohalospira</taxon>
    </lineage>
</organism>
<dbReference type="OrthoDB" id="503106at2"/>
<keyword evidence="2" id="KW-0808">Transferase</keyword>
<dbReference type="RefSeq" id="WP_093426951.1">
    <property type="nucleotide sequence ID" value="NZ_FOMJ01000001.1"/>
</dbReference>
<name>A0A1I1NH77_9GAMM</name>
<evidence type="ECO:0000313" key="3">
    <source>
        <dbReference type="Proteomes" id="UP000198611"/>
    </source>
</evidence>